<name>A0A4C1TUS3_EUMVA</name>
<proteinExistence type="predicted"/>
<reference evidence="1 2" key="1">
    <citation type="journal article" date="2019" name="Commun. Biol.">
        <title>The bagworm genome reveals a unique fibroin gene that provides high tensile strength.</title>
        <authorList>
            <person name="Kono N."/>
            <person name="Nakamura H."/>
            <person name="Ohtoshi R."/>
            <person name="Tomita M."/>
            <person name="Numata K."/>
            <person name="Arakawa K."/>
        </authorList>
    </citation>
    <scope>NUCLEOTIDE SEQUENCE [LARGE SCALE GENOMIC DNA]</scope>
</reference>
<protein>
    <submittedName>
        <fullName evidence="1">Uncharacterized protein</fullName>
    </submittedName>
</protein>
<dbReference type="Proteomes" id="UP000299102">
    <property type="component" value="Unassembled WGS sequence"/>
</dbReference>
<organism evidence="1 2">
    <name type="scientific">Eumeta variegata</name>
    <name type="common">Bagworm moth</name>
    <name type="synonym">Eumeta japonica</name>
    <dbReference type="NCBI Taxonomy" id="151549"/>
    <lineage>
        <taxon>Eukaryota</taxon>
        <taxon>Metazoa</taxon>
        <taxon>Ecdysozoa</taxon>
        <taxon>Arthropoda</taxon>
        <taxon>Hexapoda</taxon>
        <taxon>Insecta</taxon>
        <taxon>Pterygota</taxon>
        <taxon>Neoptera</taxon>
        <taxon>Endopterygota</taxon>
        <taxon>Lepidoptera</taxon>
        <taxon>Glossata</taxon>
        <taxon>Ditrysia</taxon>
        <taxon>Tineoidea</taxon>
        <taxon>Psychidae</taxon>
        <taxon>Oiketicinae</taxon>
        <taxon>Eumeta</taxon>
    </lineage>
</organism>
<dbReference type="AlphaFoldDB" id="A0A4C1TUS3"/>
<comment type="caution">
    <text evidence="1">The sequence shown here is derived from an EMBL/GenBank/DDBJ whole genome shotgun (WGS) entry which is preliminary data.</text>
</comment>
<evidence type="ECO:0000313" key="1">
    <source>
        <dbReference type="EMBL" id="GBP17759.1"/>
    </source>
</evidence>
<dbReference type="EMBL" id="BGZK01000090">
    <property type="protein sequence ID" value="GBP17759.1"/>
    <property type="molecule type" value="Genomic_DNA"/>
</dbReference>
<accession>A0A4C1TUS3</accession>
<sequence length="141" mass="15565">MSERGQLKGRQSEMEKLRKGITWADIYISEDEMEYFVKVKINIEIFRAVAEIALRSTKRGRPPRRRAEARATALPGRDVTPRCVRAPVTLTARFEGGIYNAAGIGRKSRDKSGIVSGGVFGNRSMEQLIKDVHGGGDTGVS</sequence>
<keyword evidence="2" id="KW-1185">Reference proteome</keyword>
<evidence type="ECO:0000313" key="2">
    <source>
        <dbReference type="Proteomes" id="UP000299102"/>
    </source>
</evidence>
<gene>
    <name evidence="1" type="ORF">EVAR_102618_1</name>
</gene>